<keyword evidence="9" id="KW-0472">Membrane</keyword>
<dbReference type="GO" id="GO:0098797">
    <property type="term" value="C:plasma membrane protein complex"/>
    <property type="evidence" value="ECO:0007669"/>
    <property type="project" value="TreeGrafter"/>
</dbReference>
<name>A0A7K1XS80_9SPHI</name>
<keyword evidence="4" id="KW-1003">Cell membrane</keyword>
<evidence type="ECO:0000256" key="9">
    <source>
        <dbReference type="ARBA" id="ARBA00023136"/>
    </source>
</evidence>
<dbReference type="RefSeq" id="WP_160904739.1">
    <property type="nucleotide sequence ID" value="NZ_WVHS01000001.1"/>
</dbReference>
<comment type="subcellular location">
    <subcellularLocation>
        <location evidence="1">Cell inner membrane</location>
        <topology evidence="1">Single-pass membrane protein</topology>
        <orientation evidence="1">Periplasmic side</orientation>
    </subcellularLocation>
</comment>
<organism evidence="11 12">
    <name type="scientific">Hufsiella ginkgonis</name>
    <dbReference type="NCBI Taxonomy" id="2695274"/>
    <lineage>
        <taxon>Bacteria</taxon>
        <taxon>Pseudomonadati</taxon>
        <taxon>Bacteroidota</taxon>
        <taxon>Sphingobacteriia</taxon>
        <taxon>Sphingobacteriales</taxon>
        <taxon>Sphingobacteriaceae</taxon>
        <taxon>Hufsiella</taxon>
    </lineage>
</organism>
<dbReference type="PROSITE" id="PS52015">
    <property type="entry name" value="TONB_CTD"/>
    <property type="match status" value="1"/>
</dbReference>
<dbReference type="NCBIfam" id="TIGR01352">
    <property type="entry name" value="tonB_Cterm"/>
    <property type="match status" value="1"/>
</dbReference>
<accession>A0A7K1XS80</accession>
<evidence type="ECO:0000256" key="6">
    <source>
        <dbReference type="ARBA" id="ARBA00022692"/>
    </source>
</evidence>
<comment type="similarity">
    <text evidence="2">Belongs to the TonB family.</text>
</comment>
<keyword evidence="6" id="KW-0812">Transmembrane</keyword>
<dbReference type="SUPFAM" id="SSF82185">
    <property type="entry name" value="Histone H3 K4-specific methyltransferase SET7/9 N-terminal domain"/>
    <property type="match status" value="1"/>
</dbReference>
<dbReference type="AlphaFoldDB" id="A0A7K1XS80"/>
<dbReference type="InterPro" id="IPR037682">
    <property type="entry name" value="TonB_C"/>
</dbReference>
<proteinExistence type="inferred from homology"/>
<dbReference type="Gene3D" id="3.30.1150.10">
    <property type="match status" value="1"/>
</dbReference>
<evidence type="ECO:0000313" key="11">
    <source>
        <dbReference type="EMBL" id="MXV13707.1"/>
    </source>
</evidence>
<evidence type="ECO:0000256" key="5">
    <source>
        <dbReference type="ARBA" id="ARBA00022519"/>
    </source>
</evidence>
<evidence type="ECO:0000256" key="3">
    <source>
        <dbReference type="ARBA" id="ARBA00022448"/>
    </source>
</evidence>
<evidence type="ECO:0000256" key="4">
    <source>
        <dbReference type="ARBA" id="ARBA00022475"/>
    </source>
</evidence>
<dbReference type="GO" id="GO:0015031">
    <property type="term" value="P:protein transport"/>
    <property type="evidence" value="ECO:0007669"/>
    <property type="project" value="UniProtKB-KW"/>
</dbReference>
<dbReference type="Pfam" id="PF03544">
    <property type="entry name" value="TonB_C"/>
    <property type="match status" value="1"/>
</dbReference>
<dbReference type="GO" id="GO:0055085">
    <property type="term" value="P:transmembrane transport"/>
    <property type="evidence" value="ECO:0007669"/>
    <property type="project" value="InterPro"/>
</dbReference>
<evidence type="ECO:0000259" key="10">
    <source>
        <dbReference type="PROSITE" id="PS52015"/>
    </source>
</evidence>
<gene>
    <name evidence="11" type="ORF">GS398_00180</name>
</gene>
<comment type="caution">
    <text evidence="11">The sequence shown here is derived from an EMBL/GenBank/DDBJ whole genome shotgun (WGS) entry which is preliminary data.</text>
</comment>
<evidence type="ECO:0000256" key="7">
    <source>
        <dbReference type="ARBA" id="ARBA00022927"/>
    </source>
</evidence>
<sequence length="316" mass="35551">MQVFAQKRQNIYFLKDNGRFVKSIDSADYVRVIQEPDSGSTLFNLLEFYRKDNKYKRVGHVSAFEPAPVLEGTVLSYYKSGSKQEVVTYERNVPRGPAVYYYENGKVQKTLEYGDTGTAQLFDLKKTIYYKIISYYDSTGVQTVENGNGHIKVISGPEKSVEEEGDIRDGVKEGTWKGAFLKTGNRYEELFSAGKFVSGVATLSDETTYEYRKNEEPPEFNGGEQGFLRFVQRTFRYPADAIKTGVSGRVILSFVVEKDGSVSDIKVLRSVSPSIDEEAIRTLRISRNWKPGRQHGIPVRVAVTLPLALNLGAPGR</sequence>
<evidence type="ECO:0000256" key="2">
    <source>
        <dbReference type="ARBA" id="ARBA00006555"/>
    </source>
</evidence>
<dbReference type="InterPro" id="IPR051045">
    <property type="entry name" value="TonB-dependent_transducer"/>
</dbReference>
<dbReference type="PANTHER" id="PTHR33446">
    <property type="entry name" value="PROTEIN TONB-RELATED"/>
    <property type="match status" value="1"/>
</dbReference>
<dbReference type="InterPro" id="IPR006260">
    <property type="entry name" value="TonB/TolA_C"/>
</dbReference>
<keyword evidence="8" id="KW-1133">Transmembrane helix</keyword>
<reference evidence="11 12" key="1">
    <citation type="submission" date="2019-11" db="EMBL/GenBank/DDBJ databases">
        <title>Pedobacter sp. HMF7056 Genome sequencing and assembly.</title>
        <authorList>
            <person name="Kang H."/>
            <person name="Kim H."/>
            <person name="Joh K."/>
        </authorList>
    </citation>
    <scope>NUCLEOTIDE SEQUENCE [LARGE SCALE GENOMIC DNA]</scope>
    <source>
        <strain evidence="11 12">HMF7056</strain>
    </source>
</reference>
<keyword evidence="3" id="KW-0813">Transport</keyword>
<keyword evidence="5" id="KW-0997">Cell inner membrane</keyword>
<dbReference type="Proteomes" id="UP000451233">
    <property type="component" value="Unassembled WGS sequence"/>
</dbReference>
<dbReference type="SUPFAM" id="SSF74653">
    <property type="entry name" value="TolA/TonB C-terminal domain"/>
    <property type="match status" value="1"/>
</dbReference>
<evidence type="ECO:0000313" key="12">
    <source>
        <dbReference type="Proteomes" id="UP000451233"/>
    </source>
</evidence>
<keyword evidence="12" id="KW-1185">Reference proteome</keyword>
<feature type="domain" description="TonB C-terminal" evidence="10">
    <location>
        <begin position="222"/>
        <end position="316"/>
    </location>
</feature>
<dbReference type="GO" id="GO:0031992">
    <property type="term" value="F:energy transducer activity"/>
    <property type="evidence" value="ECO:0007669"/>
    <property type="project" value="TreeGrafter"/>
</dbReference>
<dbReference type="PANTHER" id="PTHR33446:SF2">
    <property type="entry name" value="PROTEIN TONB"/>
    <property type="match status" value="1"/>
</dbReference>
<dbReference type="EMBL" id="WVHS01000001">
    <property type="protein sequence ID" value="MXV13707.1"/>
    <property type="molecule type" value="Genomic_DNA"/>
</dbReference>
<protein>
    <submittedName>
        <fullName evidence="11">TonB family protein</fullName>
    </submittedName>
</protein>
<evidence type="ECO:0000256" key="8">
    <source>
        <dbReference type="ARBA" id="ARBA00022989"/>
    </source>
</evidence>
<evidence type="ECO:0000256" key="1">
    <source>
        <dbReference type="ARBA" id="ARBA00004383"/>
    </source>
</evidence>
<keyword evidence="7" id="KW-0653">Protein transport</keyword>